<dbReference type="STRING" id="1265818.MAQA_15124"/>
<dbReference type="GO" id="GO:0046870">
    <property type="term" value="F:cadmium ion binding"/>
    <property type="evidence" value="ECO:0007669"/>
    <property type="project" value="TreeGrafter"/>
</dbReference>
<dbReference type="GO" id="GO:0005507">
    <property type="term" value="F:copper ion binding"/>
    <property type="evidence" value="ECO:0007669"/>
    <property type="project" value="TreeGrafter"/>
</dbReference>
<dbReference type="PIRSF" id="PIRSF015034">
    <property type="entry name" value="YacH"/>
    <property type="match status" value="1"/>
</dbReference>
<organism evidence="2 3">
    <name type="scientific">Listeria aquatica FSL S10-1188</name>
    <dbReference type="NCBI Taxonomy" id="1265818"/>
    <lineage>
        <taxon>Bacteria</taxon>
        <taxon>Bacillati</taxon>
        <taxon>Bacillota</taxon>
        <taxon>Bacilli</taxon>
        <taxon>Bacillales</taxon>
        <taxon>Listeriaceae</taxon>
        <taxon>Listeria</taxon>
    </lineage>
</organism>
<name>W7B2B4_9LIST</name>
<comment type="caution">
    <text evidence="2">The sequence shown here is derived from an EMBL/GenBank/DDBJ whole genome shotgun (WGS) entry which is preliminary data.</text>
</comment>
<feature type="domain" description="UVR" evidence="1">
    <location>
        <begin position="139"/>
        <end position="174"/>
    </location>
</feature>
<dbReference type="PANTHER" id="PTHR38430:SF1">
    <property type="entry name" value="PROTEIN-ARGININE KINASE ACTIVATOR PROTEIN"/>
    <property type="match status" value="1"/>
</dbReference>
<evidence type="ECO:0000313" key="2">
    <source>
        <dbReference type="EMBL" id="EUJ16831.1"/>
    </source>
</evidence>
<dbReference type="GO" id="GO:1990169">
    <property type="term" value="P:stress response to copper ion"/>
    <property type="evidence" value="ECO:0007669"/>
    <property type="project" value="TreeGrafter"/>
</dbReference>
<protein>
    <submittedName>
        <fullName evidence="2">Modulator of CtsR repression</fullName>
    </submittedName>
</protein>
<reference evidence="2 3" key="1">
    <citation type="journal article" date="2014" name="Int. J. Syst. Evol. Microbiol.">
        <title>Listeria floridensis sp. nov., Listeria aquatica sp. nov., Listeria cornellensis sp. nov., Listeria riparia sp. nov. and Listeria grandensis sp. nov., from agricultural and natural environments.</title>
        <authorList>
            <person name="den Bakker H.C."/>
            <person name="Warchocki S."/>
            <person name="Wright E.M."/>
            <person name="Allred A.F."/>
            <person name="Ahlstrom C."/>
            <person name="Manuel C.S."/>
            <person name="Stasiewicz M.J."/>
            <person name="Burrell A."/>
            <person name="Roof S."/>
            <person name="Strawn L."/>
            <person name="Fortes E.D."/>
            <person name="Nightingale K.K."/>
            <person name="Kephart D."/>
            <person name="Wiedmann M."/>
        </authorList>
    </citation>
    <scope>NUCLEOTIDE SEQUENCE [LARGE SCALE GENOMIC DNA]</scope>
    <source>
        <strain evidence="2 3">FSL S10-1188</strain>
    </source>
</reference>
<dbReference type="GO" id="GO:0050897">
    <property type="term" value="F:cobalt ion binding"/>
    <property type="evidence" value="ECO:0007669"/>
    <property type="project" value="TreeGrafter"/>
</dbReference>
<dbReference type="Proteomes" id="UP000019246">
    <property type="component" value="Unassembled WGS sequence"/>
</dbReference>
<dbReference type="PROSITE" id="PS50151">
    <property type="entry name" value="UVR"/>
    <property type="match status" value="1"/>
</dbReference>
<dbReference type="Gene3D" id="4.10.860.10">
    <property type="entry name" value="UVR domain"/>
    <property type="match status" value="1"/>
</dbReference>
<keyword evidence="3" id="KW-1185">Reference proteome</keyword>
<evidence type="ECO:0000259" key="1">
    <source>
        <dbReference type="PROSITE" id="PS50151"/>
    </source>
</evidence>
<proteinExistence type="predicted"/>
<dbReference type="InterPro" id="IPR001943">
    <property type="entry name" value="UVR_dom"/>
</dbReference>
<dbReference type="SUPFAM" id="SSF46600">
    <property type="entry name" value="C-terminal UvrC-binding domain of UvrB"/>
    <property type="match status" value="1"/>
</dbReference>
<dbReference type="GO" id="GO:1990170">
    <property type="term" value="P:stress response to cadmium ion"/>
    <property type="evidence" value="ECO:0007669"/>
    <property type="project" value="TreeGrafter"/>
</dbReference>
<accession>W7B2B4</accession>
<dbReference type="AlphaFoldDB" id="W7B2B4"/>
<evidence type="ECO:0000313" key="3">
    <source>
        <dbReference type="Proteomes" id="UP000019246"/>
    </source>
</evidence>
<sequence>MTDWSEKMLCERCGKNEAITRIQHLHSDGTLEEVYLCESCANQEEENKIQAFNELALSFLSMLDGNKVAKNSTSEKKQLVCDNCGLDFDTFRKTNRAGCPHCYDAFYEQILQAAKQVQGGNTKHVGKVPDAFVAESEREERILALREQIQKMVEMENFEEAARLRDEIRSLEGKAGEEE</sequence>
<dbReference type="EMBL" id="AOCG01000018">
    <property type="protein sequence ID" value="EUJ16831.1"/>
    <property type="molecule type" value="Genomic_DNA"/>
</dbReference>
<dbReference type="InterPro" id="IPR025542">
    <property type="entry name" value="YacH"/>
</dbReference>
<gene>
    <name evidence="2" type="ORF">MAQA_15124</name>
</gene>
<dbReference type="InterPro" id="IPR036876">
    <property type="entry name" value="UVR_dom_sf"/>
</dbReference>
<dbReference type="PATRIC" id="fig|1265818.5.peg.3056"/>
<dbReference type="GO" id="GO:0008270">
    <property type="term" value="F:zinc ion binding"/>
    <property type="evidence" value="ECO:0007669"/>
    <property type="project" value="TreeGrafter"/>
</dbReference>
<dbReference type="PANTHER" id="PTHR38430">
    <property type="entry name" value="PROTEIN-ARGININE KINASE ACTIVATOR PROTEIN"/>
    <property type="match status" value="1"/>
</dbReference>
<dbReference type="Pfam" id="PF02151">
    <property type="entry name" value="UVR"/>
    <property type="match status" value="1"/>
</dbReference>